<dbReference type="GO" id="GO:0003700">
    <property type="term" value="F:DNA-binding transcription factor activity"/>
    <property type="evidence" value="ECO:0007669"/>
    <property type="project" value="InterPro"/>
</dbReference>
<reference evidence="5 6" key="1">
    <citation type="submission" date="2019-03" db="EMBL/GenBank/DDBJ databases">
        <title>Above-ground endophytic microbial communities from plants in different locations in the United States.</title>
        <authorList>
            <person name="Frank C."/>
        </authorList>
    </citation>
    <scope>NUCLEOTIDE SEQUENCE [LARGE SCALE GENOMIC DNA]</scope>
    <source>
        <strain evidence="5 6">LP_13_YM</strain>
    </source>
</reference>
<evidence type="ECO:0000313" key="6">
    <source>
        <dbReference type="Proteomes" id="UP000295645"/>
    </source>
</evidence>
<dbReference type="Proteomes" id="UP000295645">
    <property type="component" value="Unassembled WGS sequence"/>
</dbReference>
<dbReference type="InterPro" id="IPR010499">
    <property type="entry name" value="AraC_E-bd"/>
</dbReference>
<evidence type="ECO:0000313" key="5">
    <source>
        <dbReference type="EMBL" id="TCV95867.1"/>
    </source>
</evidence>
<keyword evidence="6" id="KW-1185">Reference proteome</keyword>
<feature type="domain" description="HTH araC/xylS-type" evidence="4">
    <location>
        <begin position="5"/>
        <end position="103"/>
    </location>
</feature>
<evidence type="ECO:0000256" key="1">
    <source>
        <dbReference type="ARBA" id="ARBA00023015"/>
    </source>
</evidence>
<dbReference type="AlphaFoldDB" id="A0A4R3YSI6"/>
<gene>
    <name evidence="5" type="ORF">EC912_102212</name>
</gene>
<dbReference type="Gene3D" id="1.10.10.60">
    <property type="entry name" value="Homeodomain-like"/>
    <property type="match status" value="2"/>
</dbReference>
<organism evidence="5 6">
    <name type="scientific">Luteibacter rhizovicinus</name>
    <dbReference type="NCBI Taxonomy" id="242606"/>
    <lineage>
        <taxon>Bacteria</taxon>
        <taxon>Pseudomonadati</taxon>
        <taxon>Pseudomonadota</taxon>
        <taxon>Gammaproteobacteria</taxon>
        <taxon>Lysobacterales</taxon>
        <taxon>Rhodanobacteraceae</taxon>
        <taxon>Luteibacter</taxon>
    </lineage>
</organism>
<dbReference type="InterPro" id="IPR018060">
    <property type="entry name" value="HTH_AraC"/>
</dbReference>
<evidence type="ECO:0000256" key="2">
    <source>
        <dbReference type="ARBA" id="ARBA00023125"/>
    </source>
</evidence>
<dbReference type="EMBL" id="SMCS01000002">
    <property type="protein sequence ID" value="TCV95867.1"/>
    <property type="molecule type" value="Genomic_DNA"/>
</dbReference>
<dbReference type="SMART" id="SM00342">
    <property type="entry name" value="HTH_ARAC"/>
    <property type="match status" value="1"/>
</dbReference>
<keyword evidence="2" id="KW-0238">DNA-binding</keyword>
<dbReference type="SUPFAM" id="SSF55136">
    <property type="entry name" value="Probable bacterial effector-binding domain"/>
    <property type="match status" value="1"/>
</dbReference>
<name>A0A4R3YSI6_9GAMM</name>
<protein>
    <submittedName>
        <fullName evidence="5">AraC family transcriptional regulator</fullName>
    </submittedName>
</protein>
<evidence type="ECO:0000259" key="4">
    <source>
        <dbReference type="PROSITE" id="PS01124"/>
    </source>
</evidence>
<dbReference type="RefSeq" id="WP_132142099.1">
    <property type="nucleotide sequence ID" value="NZ_SMCS01000002.1"/>
</dbReference>
<dbReference type="Pfam" id="PF06445">
    <property type="entry name" value="GyrI-like"/>
    <property type="match status" value="1"/>
</dbReference>
<dbReference type="OrthoDB" id="282744at2"/>
<dbReference type="InterPro" id="IPR050959">
    <property type="entry name" value="MarA-like"/>
</dbReference>
<keyword evidence="1" id="KW-0805">Transcription regulation</keyword>
<dbReference type="SMART" id="SM00871">
    <property type="entry name" value="AraC_E_bind"/>
    <property type="match status" value="1"/>
</dbReference>
<dbReference type="SUPFAM" id="SSF46689">
    <property type="entry name" value="Homeodomain-like"/>
    <property type="match status" value="2"/>
</dbReference>
<dbReference type="PANTHER" id="PTHR47504:SF5">
    <property type="entry name" value="RIGHT ORIGIN-BINDING PROTEIN"/>
    <property type="match status" value="1"/>
</dbReference>
<dbReference type="InterPro" id="IPR018062">
    <property type="entry name" value="HTH_AraC-typ_CS"/>
</dbReference>
<dbReference type="PROSITE" id="PS00041">
    <property type="entry name" value="HTH_ARAC_FAMILY_1"/>
    <property type="match status" value="1"/>
</dbReference>
<dbReference type="InterPro" id="IPR029442">
    <property type="entry name" value="GyrI-like"/>
</dbReference>
<dbReference type="Pfam" id="PF12833">
    <property type="entry name" value="HTH_18"/>
    <property type="match status" value="1"/>
</dbReference>
<proteinExistence type="predicted"/>
<dbReference type="GO" id="GO:0043565">
    <property type="term" value="F:sequence-specific DNA binding"/>
    <property type="evidence" value="ECO:0007669"/>
    <property type="project" value="InterPro"/>
</dbReference>
<dbReference type="PROSITE" id="PS01124">
    <property type="entry name" value="HTH_ARAC_FAMILY_2"/>
    <property type="match status" value="1"/>
</dbReference>
<comment type="caution">
    <text evidence="5">The sequence shown here is derived from an EMBL/GenBank/DDBJ whole genome shotgun (WGS) entry which is preliminary data.</text>
</comment>
<dbReference type="InterPro" id="IPR009057">
    <property type="entry name" value="Homeodomain-like_sf"/>
</dbReference>
<evidence type="ECO:0000256" key="3">
    <source>
        <dbReference type="ARBA" id="ARBA00023163"/>
    </source>
</evidence>
<dbReference type="PANTHER" id="PTHR47504">
    <property type="entry name" value="RIGHT ORIGIN-BINDING PROTEIN"/>
    <property type="match status" value="1"/>
</dbReference>
<dbReference type="Gene3D" id="3.20.80.10">
    <property type="entry name" value="Regulatory factor, effector binding domain"/>
    <property type="match status" value="1"/>
</dbReference>
<dbReference type="InterPro" id="IPR011256">
    <property type="entry name" value="Reg_factor_effector_dom_sf"/>
</dbReference>
<sequence>MAAAEKALWFIETHFATDISLADVATATGVSQYHLSRLFQATTGWSVMKYMRARRLSEAAQALASGARDILDLALSSGYGSHEAFTRAFRDQFGMPPEAVRLRASCADLPLVSAVRGGAQPDWPVETPRVEVSGALLIAGNAGRYNKSTGAGIPAQWQKLNLSADGPLLEGRVTYGVCCNDDDEGNFEYVAGFEVPSFTDVGNRAHIRVPARRYAVVRHAGHISSIHRTWQAMLSVALPDAGLELADGPSFERYAPDFDGRTGVGEVEIWLPLVP</sequence>
<keyword evidence="3" id="KW-0804">Transcription</keyword>
<accession>A0A4R3YSI6</accession>